<dbReference type="InterPro" id="IPR005017">
    <property type="entry name" value="OMPP1/FadL/TodX"/>
</dbReference>
<feature type="signal peptide" evidence="8">
    <location>
        <begin position="1"/>
        <end position="23"/>
    </location>
</feature>
<dbReference type="SUPFAM" id="SSF56935">
    <property type="entry name" value="Porins"/>
    <property type="match status" value="1"/>
</dbReference>
<keyword evidence="10" id="KW-1185">Reference proteome</keyword>
<dbReference type="Proteomes" id="UP000717995">
    <property type="component" value="Unassembled WGS sequence"/>
</dbReference>
<keyword evidence="6" id="KW-0472">Membrane</keyword>
<feature type="chain" id="PRO_5045993303" evidence="8">
    <location>
        <begin position="24"/>
        <end position="407"/>
    </location>
</feature>
<evidence type="ECO:0000256" key="1">
    <source>
        <dbReference type="ARBA" id="ARBA00004571"/>
    </source>
</evidence>
<evidence type="ECO:0000256" key="6">
    <source>
        <dbReference type="ARBA" id="ARBA00023136"/>
    </source>
</evidence>
<accession>A0ABS2IIS7</accession>
<dbReference type="RefSeq" id="WP_205350141.1">
    <property type="nucleotide sequence ID" value="NZ_JAFEUP010000006.1"/>
</dbReference>
<sequence length="407" mass="43056">MRITALGVVAGVLACLDTPAVLAGSAGFSGIAASADSAETASDNPAGMSRLPEATSTVSVMAAAGFGSFEVDQGQTTTSGGDPDNDFSPVLVPQAYYVQPLSDSLHAGISLTIPSGFGSEYGSDWAGRYYTDSYSLVYVALTPALSWRLNEQWSFGVAVGINYIASESEAAINTLVPGTPDGRLEADLDGVGTNFSLSLLWEMTAKTRFGLVYTSESRTDIDGKLKFRNAGPVLGELLERGVIGDKIEVEQVMPQRIIGGVYHELDSGAFVTADLAWVEFSKFGAASVSLDRETIDVDDGTYNNLWAGTLGYGFPASNGLRYTLDAFYVQAPVDDSKRTLALTLDRMWGIGGGVQIDHGNGKSVDLNLHLVDFGEAPVDTGPSIERGRVVGETEHPYALILSGAYHF</sequence>
<keyword evidence="3" id="KW-1134">Transmembrane beta strand</keyword>
<reference evidence="9 10" key="1">
    <citation type="submission" date="2021-02" db="EMBL/GenBank/DDBJ databases">
        <authorList>
            <person name="Lee D.-H."/>
        </authorList>
    </citation>
    <scope>NUCLEOTIDE SEQUENCE [LARGE SCALE GENOMIC DNA]</scope>
    <source>
        <strain evidence="9 10">UL073</strain>
    </source>
</reference>
<comment type="caution">
    <text evidence="9">The sequence shown here is derived from an EMBL/GenBank/DDBJ whole genome shotgun (WGS) entry which is preliminary data.</text>
</comment>
<name>A0ABS2IIS7_9GAMM</name>
<keyword evidence="5 8" id="KW-0732">Signal</keyword>
<evidence type="ECO:0000256" key="2">
    <source>
        <dbReference type="ARBA" id="ARBA00008163"/>
    </source>
</evidence>
<proteinExistence type="inferred from homology"/>
<comment type="subcellular location">
    <subcellularLocation>
        <location evidence="1">Cell outer membrane</location>
        <topology evidence="1">Multi-pass membrane protein</topology>
    </subcellularLocation>
</comment>
<evidence type="ECO:0000256" key="5">
    <source>
        <dbReference type="ARBA" id="ARBA00022729"/>
    </source>
</evidence>
<evidence type="ECO:0000256" key="3">
    <source>
        <dbReference type="ARBA" id="ARBA00022452"/>
    </source>
</evidence>
<evidence type="ECO:0000256" key="7">
    <source>
        <dbReference type="ARBA" id="ARBA00023237"/>
    </source>
</evidence>
<dbReference type="EMBL" id="JAFEUP010000006">
    <property type="protein sequence ID" value="MBM7062965.1"/>
    <property type="molecule type" value="Genomic_DNA"/>
</dbReference>
<gene>
    <name evidence="9" type="ORF">JQX08_19790</name>
</gene>
<evidence type="ECO:0000256" key="4">
    <source>
        <dbReference type="ARBA" id="ARBA00022692"/>
    </source>
</evidence>
<organism evidence="9 10">
    <name type="scientific">Zestomonas insulae</name>
    <dbReference type="NCBI Taxonomy" id="2809017"/>
    <lineage>
        <taxon>Bacteria</taxon>
        <taxon>Pseudomonadati</taxon>
        <taxon>Pseudomonadota</taxon>
        <taxon>Gammaproteobacteria</taxon>
        <taxon>Pseudomonadales</taxon>
        <taxon>Pseudomonadaceae</taxon>
        <taxon>Zestomonas</taxon>
    </lineage>
</organism>
<comment type="similarity">
    <text evidence="2">Belongs to the OmpP1/FadL family.</text>
</comment>
<dbReference type="PANTHER" id="PTHR35093">
    <property type="entry name" value="OUTER MEMBRANE PROTEIN NMB0088-RELATED"/>
    <property type="match status" value="1"/>
</dbReference>
<dbReference type="Gene3D" id="2.40.160.60">
    <property type="entry name" value="Outer membrane protein transport protein (OMPP1/FadL/TodX)"/>
    <property type="match status" value="1"/>
</dbReference>
<dbReference type="Pfam" id="PF03349">
    <property type="entry name" value="Toluene_X"/>
    <property type="match status" value="1"/>
</dbReference>
<evidence type="ECO:0000313" key="10">
    <source>
        <dbReference type="Proteomes" id="UP000717995"/>
    </source>
</evidence>
<keyword evidence="7" id="KW-0998">Cell outer membrane</keyword>
<dbReference type="PROSITE" id="PS51257">
    <property type="entry name" value="PROKAR_LIPOPROTEIN"/>
    <property type="match status" value="1"/>
</dbReference>
<evidence type="ECO:0000256" key="8">
    <source>
        <dbReference type="SAM" id="SignalP"/>
    </source>
</evidence>
<dbReference type="PANTHER" id="PTHR35093:SF8">
    <property type="entry name" value="OUTER MEMBRANE PROTEIN NMB0088-RELATED"/>
    <property type="match status" value="1"/>
</dbReference>
<keyword evidence="4" id="KW-0812">Transmembrane</keyword>
<evidence type="ECO:0000313" key="9">
    <source>
        <dbReference type="EMBL" id="MBM7062965.1"/>
    </source>
</evidence>
<protein>
    <submittedName>
        <fullName evidence="9">Outer membrane protein transport protein</fullName>
    </submittedName>
</protein>